<sequence length="491" mass="55072">MTVVRAGLRTQRLQEDDNLMANDPDSFLGHESDFLALMLAKPPAPGQSNNSVTEKWKISKKIVYRIERDALPLNDDDRDSKAISAAAKAFFFRSRLSRMTGLHGSGSEHNSNWGAKFVPVREVAMILTQAIEDTMMILWASHRQHPVQLHDSWEKNFVAYWSVSCSMGSDFLKSRLQMSLRRSVDSHGIPDGPWKADASEIEAVLSLWLWSMGEPVKSHDKEDPDIKAVEPRINRILSFHSHAEDRDDDFDGDMQLSLWYKRATTGLKLLKLRNHHLVDLPRLQHAVWWRDGDQFITNDDGPPAASNDWRRFFGWSNVKKGPMKGLSVAHQTMPSNSSLLLNYAHELYNTFLTRITQVVKDLGGNSQATQHGGFISASNETVDEVQTALVAGGLCAADEAFACTIPTLIAQGLLQPPEEMIAMVGKLGDNHHQQKRWSKYADLSNWRLRLLHDNVSKLSHGQDLTGAKETTKKLPGPGSSESHGRVKKRSS</sequence>
<organism evidence="2 3">
    <name type="scientific">Fusarium duplospermum</name>
    <dbReference type="NCBI Taxonomy" id="1325734"/>
    <lineage>
        <taxon>Eukaryota</taxon>
        <taxon>Fungi</taxon>
        <taxon>Dikarya</taxon>
        <taxon>Ascomycota</taxon>
        <taxon>Pezizomycotina</taxon>
        <taxon>Sordariomycetes</taxon>
        <taxon>Hypocreomycetidae</taxon>
        <taxon>Hypocreales</taxon>
        <taxon>Nectriaceae</taxon>
        <taxon>Fusarium</taxon>
        <taxon>Fusarium solani species complex</taxon>
    </lineage>
</organism>
<keyword evidence="3" id="KW-1185">Reference proteome</keyword>
<name>A0A428P9C8_9HYPO</name>
<comment type="caution">
    <text evidence="2">The sequence shown here is derived from an EMBL/GenBank/DDBJ whole genome shotgun (WGS) entry which is preliminary data.</text>
</comment>
<dbReference type="EMBL" id="NKCI01000175">
    <property type="protein sequence ID" value="RSL49682.1"/>
    <property type="molecule type" value="Genomic_DNA"/>
</dbReference>
<evidence type="ECO:0000256" key="1">
    <source>
        <dbReference type="SAM" id="MobiDB-lite"/>
    </source>
</evidence>
<feature type="region of interest" description="Disordered" evidence="1">
    <location>
        <begin position="459"/>
        <end position="491"/>
    </location>
</feature>
<protein>
    <submittedName>
        <fullName evidence="2">Uncharacterized protein</fullName>
    </submittedName>
</protein>
<evidence type="ECO:0000313" key="2">
    <source>
        <dbReference type="EMBL" id="RSL49682.1"/>
    </source>
</evidence>
<accession>A0A428P9C8</accession>
<dbReference type="Proteomes" id="UP000288168">
    <property type="component" value="Unassembled WGS sequence"/>
</dbReference>
<dbReference type="AlphaFoldDB" id="A0A428P9C8"/>
<proteinExistence type="predicted"/>
<reference evidence="2 3" key="1">
    <citation type="submission" date="2017-06" db="EMBL/GenBank/DDBJ databases">
        <title>Comparative genomic analysis of Ambrosia Fusariam Clade fungi.</title>
        <authorList>
            <person name="Stajich J.E."/>
            <person name="Carrillo J."/>
            <person name="Kijimoto T."/>
            <person name="Eskalen A."/>
            <person name="O'Donnell K."/>
            <person name="Kasson M."/>
        </authorList>
    </citation>
    <scope>NUCLEOTIDE SEQUENCE [LARGE SCALE GENOMIC DNA]</scope>
    <source>
        <strain evidence="2 3">NRRL62584</strain>
    </source>
</reference>
<dbReference type="STRING" id="1325734.A0A428P9C8"/>
<evidence type="ECO:0000313" key="3">
    <source>
        <dbReference type="Proteomes" id="UP000288168"/>
    </source>
</evidence>
<dbReference type="OrthoDB" id="5144022at2759"/>
<gene>
    <name evidence="2" type="ORF">CEP54_012306</name>
</gene>